<feature type="region of interest" description="Disordered" evidence="2">
    <location>
        <begin position="422"/>
        <end position="490"/>
    </location>
</feature>
<feature type="region of interest" description="Disordered" evidence="2">
    <location>
        <begin position="1"/>
        <end position="30"/>
    </location>
</feature>
<dbReference type="PANTHER" id="PTHR46696:SF1">
    <property type="entry name" value="CYTOCHROME P450 YJIB-RELATED"/>
    <property type="match status" value="1"/>
</dbReference>
<evidence type="ECO:0000313" key="4">
    <source>
        <dbReference type="Proteomes" id="UP001223144"/>
    </source>
</evidence>
<dbReference type="Proteomes" id="UP001223144">
    <property type="component" value="Unassembled WGS sequence"/>
</dbReference>
<name>A0ABT6HHY6_9ACTN</name>
<dbReference type="Gene3D" id="1.10.630.10">
    <property type="entry name" value="Cytochrome P450"/>
    <property type="match status" value="1"/>
</dbReference>
<dbReference type="CDD" id="cd20623">
    <property type="entry name" value="CYP_unk"/>
    <property type="match status" value="1"/>
</dbReference>
<dbReference type="InterPro" id="IPR036396">
    <property type="entry name" value="Cyt_P450_sf"/>
</dbReference>
<feature type="compositionally biased region" description="Low complexity" evidence="2">
    <location>
        <begin position="424"/>
        <end position="439"/>
    </location>
</feature>
<gene>
    <name evidence="3" type="ORF">QCN29_06170</name>
</gene>
<keyword evidence="4" id="KW-1185">Reference proteome</keyword>
<dbReference type="RefSeq" id="WP_279926666.1">
    <property type="nucleotide sequence ID" value="NZ_JARWBG010000004.1"/>
</dbReference>
<comment type="similarity">
    <text evidence="1">Belongs to the cytochrome P450 family.</text>
</comment>
<comment type="caution">
    <text evidence="3">The sequence shown here is derived from an EMBL/GenBank/DDBJ whole genome shotgun (WGS) entry which is preliminary data.</text>
</comment>
<evidence type="ECO:0000256" key="2">
    <source>
        <dbReference type="SAM" id="MobiDB-lite"/>
    </source>
</evidence>
<dbReference type="PRINTS" id="PR00359">
    <property type="entry name" value="BP450"/>
</dbReference>
<accession>A0ABT6HHY6</accession>
<feature type="compositionally biased region" description="Low complexity" evidence="2">
    <location>
        <begin position="467"/>
        <end position="490"/>
    </location>
</feature>
<organism evidence="3 4">
    <name type="scientific">Streptomyces chengmaiensis</name>
    <dbReference type="NCBI Taxonomy" id="3040919"/>
    <lineage>
        <taxon>Bacteria</taxon>
        <taxon>Bacillati</taxon>
        <taxon>Actinomycetota</taxon>
        <taxon>Actinomycetes</taxon>
        <taxon>Kitasatosporales</taxon>
        <taxon>Streptomycetaceae</taxon>
        <taxon>Streptomyces</taxon>
    </lineage>
</organism>
<evidence type="ECO:0000313" key="3">
    <source>
        <dbReference type="EMBL" id="MDH2388378.1"/>
    </source>
</evidence>
<dbReference type="PANTHER" id="PTHR46696">
    <property type="entry name" value="P450, PUTATIVE (EUROFUNG)-RELATED"/>
    <property type="match status" value="1"/>
</dbReference>
<evidence type="ECO:0000256" key="1">
    <source>
        <dbReference type="ARBA" id="ARBA00010617"/>
    </source>
</evidence>
<proteinExistence type="inferred from homology"/>
<dbReference type="InterPro" id="IPR002397">
    <property type="entry name" value="Cyt_P450_B"/>
</dbReference>
<protein>
    <submittedName>
        <fullName evidence="3">Cytochrome P450</fullName>
    </submittedName>
</protein>
<feature type="compositionally biased region" description="Polar residues" evidence="2">
    <location>
        <begin position="1"/>
        <end position="15"/>
    </location>
</feature>
<sequence length="505" mass="55368">MTASSFHQPRTTSASEPPPGCPAHARSGNPDGLARLFGPEAAEDPMGLYERLRARHGPVAPVLLDGDLPAWIVLGYREILEVVGTPSRFSRDSRIWRWFREGKVPQNSPLLPMIAWQPVCLFLDGEERHRLRLALNESLERFNRRGIRRHITRFTHQLVDDFAARGEADLADDFAEHLPMLVMTQLLGMPDAYGPQLVEASRDMVAGTETSVASNDFIVDTLQQLTRRKREKPGDDVTSWLLEHSSKLTDEEVWNHLRVILIAANETTVNLLKSTLRMVLTDPRCHASLAGGQMTLPDVVEQVLWSEPPLMTIPGRWAAVDTEVGGQKIEAGDMLLLGLGAGNHDPAIRPDLSVPLHGNRSHLAFSSGPQECPGQDIGRAIADTGIDTLLTRLPDLQLSVPEEELHWQSGWMTRHLTSLPVKFTPPRSDASAASAGPGDTDAEVPRPLQDTADATGLDAGNEPLVQAPSVQAPSVRAPSASAPTAAVPTARASWWDSLKAWLRRR</sequence>
<dbReference type="EMBL" id="JARWBG010000004">
    <property type="protein sequence ID" value="MDH2388378.1"/>
    <property type="molecule type" value="Genomic_DNA"/>
</dbReference>
<reference evidence="3 4" key="1">
    <citation type="submission" date="2023-04" db="EMBL/GenBank/DDBJ databases">
        <title>Streptomyces chengmaiensis sp. nov. isolated from the stem of mangrove plant in Hainan.</title>
        <authorList>
            <person name="Huang X."/>
            <person name="Zhou S."/>
            <person name="Chu X."/>
            <person name="Xie Y."/>
            <person name="Lin Y."/>
        </authorList>
    </citation>
    <scope>NUCLEOTIDE SEQUENCE [LARGE SCALE GENOMIC DNA]</scope>
    <source>
        <strain evidence="3 4">HNM0663</strain>
    </source>
</reference>
<dbReference type="SUPFAM" id="SSF48264">
    <property type="entry name" value="Cytochrome P450"/>
    <property type="match status" value="1"/>
</dbReference>